<organism evidence="4 5">
    <name type="scientific">Cellulomonas wangleii</name>
    <dbReference type="NCBI Taxonomy" id="2816956"/>
    <lineage>
        <taxon>Bacteria</taxon>
        <taxon>Bacillati</taxon>
        <taxon>Actinomycetota</taxon>
        <taxon>Actinomycetes</taxon>
        <taxon>Micrococcales</taxon>
        <taxon>Cellulomonadaceae</taxon>
        <taxon>Cellulomonas</taxon>
    </lineage>
</organism>
<dbReference type="PANTHER" id="PTHR37938">
    <property type="entry name" value="BLL0215 PROTEIN"/>
    <property type="match status" value="1"/>
</dbReference>
<proteinExistence type="predicted"/>
<evidence type="ECO:0000313" key="5">
    <source>
        <dbReference type="Proteomes" id="UP000677804"/>
    </source>
</evidence>
<feature type="compositionally biased region" description="Acidic residues" evidence="1">
    <location>
        <begin position="282"/>
        <end position="294"/>
    </location>
</feature>
<feature type="compositionally biased region" description="Pro residues" evidence="1">
    <location>
        <begin position="363"/>
        <end position="372"/>
    </location>
</feature>
<dbReference type="PANTHER" id="PTHR37938:SF1">
    <property type="entry name" value="BLL0215 PROTEIN"/>
    <property type="match status" value="1"/>
</dbReference>
<feature type="transmembrane region" description="Helical" evidence="2">
    <location>
        <begin position="99"/>
        <end position="116"/>
    </location>
</feature>
<evidence type="ECO:0000256" key="1">
    <source>
        <dbReference type="SAM" id="MobiDB-lite"/>
    </source>
</evidence>
<feature type="transmembrane region" description="Helical" evidence="2">
    <location>
        <begin position="68"/>
        <end position="87"/>
    </location>
</feature>
<feature type="region of interest" description="Disordered" evidence="1">
    <location>
        <begin position="264"/>
        <end position="303"/>
    </location>
</feature>
<evidence type="ECO:0000256" key="2">
    <source>
        <dbReference type="SAM" id="Phobius"/>
    </source>
</evidence>
<protein>
    <submittedName>
        <fullName evidence="4">PH domain-containing protein</fullName>
    </submittedName>
</protein>
<dbReference type="InterPro" id="IPR005182">
    <property type="entry name" value="YdbS-like_PH"/>
</dbReference>
<feature type="compositionally biased region" description="Low complexity" evidence="1">
    <location>
        <begin position="222"/>
        <end position="244"/>
    </location>
</feature>
<keyword evidence="5" id="KW-1185">Reference proteome</keyword>
<feature type="compositionally biased region" description="Basic and acidic residues" evidence="1">
    <location>
        <begin position="350"/>
        <end position="359"/>
    </location>
</feature>
<dbReference type="RefSeq" id="WP_207342328.1">
    <property type="nucleotide sequence ID" value="NZ_CP074405.1"/>
</dbReference>
<sequence length="386" mass="41775">MTADHATRIVMSHRLLRRYVLPGERVVLATRRHWAKLLEPAATTLAVFAVCGWLTAVLQSSFGDGALVVWWLWLAALVRFGWYLLVWRVEWFVATDKRMLLLTGLVTHQIGMMPLMKVTDMRYSRSVLGQMLGYGQFLLESAGQDQALRQIGWVARPDATYRDLCALIFTPVTAPASDGEDDGGPVPPARRRPVGRPPAVPPARRVPAAEGGVALADASAEARSGPGPRPGARPAAPHVPPAGGREAGAPERWVEPVVVWPSREALFEPDDTQPLRLRTPDETDDPDVTSPEDAEPARRLPPTLAEAAADGTSIEAEAIAGEEALRLDEEEAQQRAWDVSEPTGTFVDLGRREWSDDAGAHPSPTPQPPAAGPAPDIEGNPEGGRT</sequence>
<evidence type="ECO:0000313" key="4">
    <source>
        <dbReference type="EMBL" id="QVI63166.1"/>
    </source>
</evidence>
<reference evidence="4 5" key="1">
    <citation type="submission" date="2021-05" db="EMBL/GenBank/DDBJ databases">
        <title>Novel species in genus Cellulomonas.</title>
        <authorList>
            <person name="Zhang G."/>
        </authorList>
    </citation>
    <scope>NUCLEOTIDE SEQUENCE [LARGE SCALE GENOMIC DNA]</scope>
    <source>
        <strain evidence="5">zg-ZUI222</strain>
    </source>
</reference>
<keyword evidence="2" id="KW-0472">Membrane</keyword>
<keyword evidence="2" id="KW-1133">Transmembrane helix</keyword>
<feature type="domain" description="YdbS-like PH" evidence="3">
    <location>
        <begin position="87"/>
        <end position="149"/>
    </location>
</feature>
<keyword evidence="2" id="KW-0812">Transmembrane</keyword>
<dbReference type="Pfam" id="PF03703">
    <property type="entry name" value="bPH_2"/>
    <property type="match status" value="1"/>
</dbReference>
<accession>A0ABX8D7K5</accession>
<feature type="region of interest" description="Disordered" evidence="1">
    <location>
        <begin position="176"/>
        <end position="250"/>
    </location>
</feature>
<name>A0ABX8D7K5_9CELL</name>
<evidence type="ECO:0000259" key="3">
    <source>
        <dbReference type="Pfam" id="PF03703"/>
    </source>
</evidence>
<gene>
    <name evidence="4" type="ORF">KG103_04450</name>
</gene>
<feature type="transmembrane region" description="Helical" evidence="2">
    <location>
        <begin position="41"/>
        <end position="62"/>
    </location>
</feature>
<feature type="region of interest" description="Disordered" evidence="1">
    <location>
        <begin position="350"/>
        <end position="386"/>
    </location>
</feature>
<dbReference type="EMBL" id="CP074405">
    <property type="protein sequence ID" value="QVI63166.1"/>
    <property type="molecule type" value="Genomic_DNA"/>
</dbReference>
<dbReference type="Proteomes" id="UP000677804">
    <property type="component" value="Chromosome"/>
</dbReference>